<feature type="domain" description="HTH cro/C1-type" evidence="1">
    <location>
        <begin position="6"/>
        <end position="36"/>
    </location>
</feature>
<dbReference type="EMBL" id="FTOV01000002">
    <property type="protein sequence ID" value="SIS72927.1"/>
    <property type="molecule type" value="Genomic_DNA"/>
</dbReference>
<dbReference type="GO" id="GO:0003677">
    <property type="term" value="F:DNA binding"/>
    <property type="evidence" value="ECO:0007669"/>
    <property type="project" value="InterPro"/>
</dbReference>
<dbReference type="Pfam" id="PF01381">
    <property type="entry name" value="HTH_3"/>
    <property type="match status" value="1"/>
</dbReference>
<dbReference type="STRING" id="373672.SAMN05421785_102220"/>
<reference evidence="2 3" key="1">
    <citation type="submission" date="2017-01" db="EMBL/GenBank/DDBJ databases">
        <authorList>
            <person name="Mah S.A."/>
            <person name="Swanson W.J."/>
            <person name="Moy G.W."/>
            <person name="Vacquier V.D."/>
        </authorList>
    </citation>
    <scope>NUCLEOTIDE SEQUENCE [LARGE SCALE GENOMIC DNA]</scope>
    <source>
        <strain evidence="2 3">DSM 18014</strain>
    </source>
</reference>
<dbReference type="AlphaFoldDB" id="A0A1N7LGJ0"/>
<organism evidence="2 3">
    <name type="scientific">Chryseobacterium gambrini</name>
    <dbReference type="NCBI Taxonomy" id="373672"/>
    <lineage>
        <taxon>Bacteria</taxon>
        <taxon>Pseudomonadati</taxon>
        <taxon>Bacteroidota</taxon>
        <taxon>Flavobacteriia</taxon>
        <taxon>Flavobacteriales</taxon>
        <taxon>Weeksellaceae</taxon>
        <taxon>Chryseobacterium group</taxon>
        <taxon>Chryseobacterium</taxon>
    </lineage>
</organism>
<dbReference type="SUPFAM" id="SSF47413">
    <property type="entry name" value="lambda repressor-like DNA-binding domains"/>
    <property type="match status" value="1"/>
</dbReference>
<dbReference type="SMART" id="SM00530">
    <property type="entry name" value="HTH_XRE"/>
    <property type="match status" value="1"/>
</dbReference>
<dbReference type="RefSeq" id="WP_051289362.1">
    <property type="nucleotide sequence ID" value="NZ_FTOV01000002.1"/>
</dbReference>
<gene>
    <name evidence="2" type="ORF">SAMN05421785_102220</name>
</gene>
<dbReference type="PROSITE" id="PS50943">
    <property type="entry name" value="HTH_CROC1"/>
    <property type="match status" value="1"/>
</dbReference>
<protein>
    <submittedName>
        <fullName evidence="2">Helix-turn-helix</fullName>
    </submittedName>
</protein>
<dbReference type="InterPro" id="IPR010982">
    <property type="entry name" value="Lambda_DNA-bd_dom_sf"/>
</dbReference>
<evidence type="ECO:0000259" key="1">
    <source>
        <dbReference type="PROSITE" id="PS50943"/>
    </source>
</evidence>
<name>A0A1N7LGJ0_9FLAO</name>
<dbReference type="Proteomes" id="UP000185781">
    <property type="component" value="Unassembled WGS sequence"/>
</dbReference>
<dbReference type="OrthoDB" id="796548at2"/>
<sequence>MSEFNLSEQRKKLGLTQQELADELKLSRKTINNYEKSGNIPDSVRLLIRNFFELRNENGLDNVTKRENLLLPKDGVKLGIPFYNVDFAGGWSSEVLFSEVRPDFYINNPEFDKAEFACNLIGHSISRRIPHRSIIGLRLIEDWQTYFPTNELYGIVMKNELRTVKIVKRSKEKEGYLTLIPDPLPEFNQTQYEPEEVPIEFVSRFYQLIAWAQFERISM</sequence>
<dbReference type="Gene3D" id="1.10.260.40">
    <property type="entry name" value="lambda repressor-like DNA-binding domains"/>
    <property type="match status" value="1"/>
</dbReference>
<evidence type="ECO:0000313" key="3">
    <source>
        <dbReference type="Proteomes" id="UP000185781"/>
    </source>
</evidence>
<proteinExistence type="predicted"/>
<dbReference type="InterPro" id="IPR001387">
    <property type="entry name" value="Cro/C1-type_HTH"/>
</dbReference>
<evidence type="ECO:0000313" key="2">
    <source>
        <dbReference type="EMBL" id="SIS72927.1"/>
    </source>
</evidence>
<accession>A0A1N7LGJ0</accession>
<dbReference type="CDD" id="cd00093">
    <property type="entry name" value="HTH_XRE"/>
    <property type="match status" value="1"/>
</dbReference>